<reference evidence="3" key="1">
    <citation type="submission" date="2021-03" db="EMBL/GenBank/DDBJ databases">
        <title>Revisited historic fungal species revealed as producer of novel bioactive compounds through whole genome sequencing and comparative genomics.</title>
        <authorList>
            <person name="Vignolle G.A."/>
            <person name="Hochenegger N."/>
            <person name="Mach R.L."/>
            <person name="Mach-Aigner A.R."/>
            <person name="Javad Rahimi M."/>
            <person name="Salim K.A."/>
            <person name="Chan C.M."/>
            <person name="Lim L.B.L."/>
            <person name="Cai F."/>
            <person name="Druzhinina I.S."/>
            <person name="U'Ren J.M."/>
            <person name="Derntl C."/>
        </authorList>
    </citation>
    <scope>NUCLEOTIDE SEQUENCE</scope>
    <source>
        <strain evidence="3">TUCIM 5799</strain>
    </source>
</reference>
<dbReference type="EMBL" id="JAFIMR010000001">
    <property type="protein sequence ID" value="KAI1881566.1"/>
    <property type="molecule type" value="Genomic_DNA"/>
</dbReference>
<evidence type="ECO:0000259" key="2">
    <source>
        <dbReference type="SMART" id="SM01017"/>
    </source>
</evidence>
<dbReference type="PANTHER" id="PTHR11188:SF174">
    <property type="entry name" value="ARRESTIN-RELATED TRAFFICKING ADAPTER 10-RELATED"/>
    <property type="match status" value="1"/>
</dbReference>
<feature type="region of interest" description="Disordered" evidence="1">
    <location>
        <begin position="559"/>
        <end position="591"/>
    </location>
</feature>
<feature type="domain" description="Arrestin C-terminal-like" evidence="2">
    <location>
        <begin position="464"/>
        <end position="682"/>
    </location>
</feature>
<dbReference type="InterPro" id="IPR014752">
    <property type="entry name" value="Arrestin-like_C"/>
</dbReference>
<dbReference type="GO" id="GO:0031625">
    <property type="term" value="F:ubiquitin protein ligase binding"/>
    <property type="evidence" value="ECO:0007669"/>
    <property type="project" value="TreeGrafter"/>
</dbReference>
<dbReference type="Pfam" id="PF02752">
    <property type="entry name" value="Arrestin_C"/>
    <property type="match status" value="1"/>
</dbReference>
<dbReference type="GO" id="GO:0070086">
    <property type="term" value="P:ubiquitin-dependent endocytosis"/>
    <property type="evidence" value="ECO:0007669"/>
    <property type="project" value="TreeGrafter"/>
</dbReference>
<dbReference type="Proteomes" id="UP000829685">
    <property type="component" value="Unassembled WGS sequence"/>
</dbReference>
<dbReference type="Gene3D" id="2.60.40.640">
    <property type="match status" value="1"/>
</dbReference>
<feature type="compositionally biased region" description="Basic residues" evidence="1">
    <location>
        <begin position="73"/>
        <end position="82"/>
    </location>
</feature>
<gene>
    <name evidence="3" type="ORF">JX265_000392</name>
</gene>
<name>A0A9Q0AVI7_9PEZI</name>
<protein>
    <recommendedName>
        <fullName evidence="2">Arrestin C-terminal-like domain-containing protein</fullName>
    </recommendedName>
</protein>
<feature type="region of interest" description="Disordered" evidence="1">
    <location>
        <begin position="22"/>
        <end position="165"/>
    </location>
</feature>
<dbReference type="GO" id="GO:0005829">
    <property type="term" value="C:cytosol"/>
    <property type="evidence" value="ECO:0007669"/>
    <property type="project" value="TreeGrafter"/>
</dbReference>
<dbReference type="InterPro" id="IPR011022">
    <property type="entry name" value="Arrestin_C-like"/>
</dbReference>
<dbReference type="OrthoDB" id="2238745at2759"/>
<dbReference type="InterPro" id="IPR050357">
    <property type="entry name" value="Arrestin_domain-protein"/>
</dbReference>
<sequence length="881" mass="97676">MTDSDTFQRIDTYSYPLAGHIYYRPRPREPGRRSPNFPTPRFRARTRRPQSIHIVSYPPGYIPHDLRPANPAKSKKQAKANNRKPNGGDESREKRPNTSSSSRRVFEKVLSPLKSHLTNNTPKEVPQLTGVPSSARPSTSSWRDASRPPSMITIPSHGASPLPTSTMVDTRRASLLGTGGLQNAQRNSFMAIRSAKNIMSSVTEVPKPVASGSGVSCSIILAEPNIFLTGFEHDGHPRHEAANSTALLRGRLQLDVTKNVKLKSVTLKLSGKARTEWPEGIPPLKVEQYEEESLRTQVLTFFHAMHETWETEYGNQCTYSIRGSQESASNINLSIPSQSQLSLGTRRQNGNLTAKEYKRLSLQSTQARSFGKGDSPSGSSVQLKGYKVFYPGTYEYTFELPIDHHQLETAKLQFGSVKWELETIVERAGAFKPNLHGTKEVSIVRVPDQLSLEMTEPISISRQWEDQLHYDIMISGKSFPIGTKIPIAFKLTPLAKVQVHKLKVFVTESIEYWTNDRRVTRKDPGRKILLLEKSAGKPLDKQFENSQIEILSGGELSPDERHEARLAAARRRSVEATRTHTAPQPLPDPADNLLGDLDLGLESYWGATEIEMNVQIPTCEQMAKDKSLRLNPDCSWRNVNVYHWIKIVMRISRLDPEDPAGKRRRHFEISIDSPFTVLNCRATQANTSLPEYTGAEQPMYRQQATCGCPDANIVATNPSPASSTGTIPSVEPTPIDIDTSSLPPPPTAHIGSQAQAGGTQSVQRPIHLLRYPSFNPPAFDADEAPPPLPTPPPQYDHVVGTPSVDGLADYFARLADYDDGDSDSGDEDFDRPSRIMERGRVNIANPRTPGGRSVPSRSLDISRPAVPMNLNMAGALNARRG</sequence>
<feature type="region of interest" description="Disordered" evidence="1">
    <location>
        <begin position="843"/>
        <end position="863"/>
    </location>
</feature>
<dbReference type="SMART" id="SM01017">
    <property type="entry name" value="Arrestin_C"/>
    <property type="match status" value="1"/>
</dbReference>
<proteinExistence type="predicted"/>
<feature type="compositionally biased region" description="Basic and acidic residues" evidence="1">
    <location>
        <begin position="86"/>
        <end position="96"/>
    </location>
</feature>
<dbReference type="AlphaFoldDB" id="A0A9Q0AVI7"/>
<evidence type="ECO:0000313" key="4">
    <source>
        <dbReference type="Proteomes" id="UP000829685"/>
    </source>
</evidence>
<dbReference type="PANTHER" id="PTHR11188">
    <property type="entry name" value="ARRESTIN DOMAIN CONTAINING PROTEIN"/>
    <property type="match status" value="1"/>
</dbReference>
<comment type="caution">
    <text evidence="3">The sequence shown here is derived from an EMBL/GenBank/DDBJ whole genome shotgun (WGS) entry which is preliminary data.</text>
</comment>
<keyword evidence="4" id="KW-1185">Reference proteome</keyword>
<dbReference type="GO" id="GO:0030674">
    <property type="term" value="F:protein-macromolecule adaptor activity"/>
    <property type="evidence" value="ECO:0007669"/>
    <property type="project" value="TreeGrafter"/>
</dbReference>
<feature type="compositionally biased region" description="Polar residues" evidence="1">
    <location>
        <begin position="130"/>
        <end position="143"/>
    </location>
</feature>
<evidence type="ECO:0000256" key="1">
    <source>
        <dbReference type="SAM" id="MobiDB-lite"/>
    </source>
</evidence>
<accession>A0A9Q0AVI7</accession>
<evidence type="ECO:0000313" key="3">
    <source>
        <dbReference type="EMBL" id="KAI1881566.1"/>
    </source>
</evidence>
<organism evidence="3 4">
    <name type="scientific">Neoarthrinium moseri</name>
    <dbReference type="NCBI Taxonomy" id="1658444"/>
    <lineage>
        <taxon>Eukaryota</taxon>
        <taxon>Fungi</taxon>
        <taxon>Dikarya</taxon>
        <taxon>Ascomycota</taxon>
        <taxon>Pezizomycotina</taxon>
        <taxon>Sordariomycetes</taxon>
        <taxon>Xylariomycetidae</taxon>
        <taxon>Amphisphaeriales</taxon>
        <taxon>Apiosporaceae</taxon>
        <taxon>Neoarthrinium</taxon>
    </lineage>
</organism>